<evidence type="ECO:0000256" key="3">
    <source>
        <dbReference type="ARBA" id="ARBA00022692"/>
    </source>
</evidence>
<evidence type="ECO:0000256" key="6">
    <source>
        <dbReference type="SAM" id="Phobius"/>
    </source>
</evidence>
<sequence>SLLIVSQRTKEIGVRKVLGASVASITVLLTKDFLKLVLVSFFIASPIAYWLLRQWLENYTYRINLGMWFFVAAGLLALIIALLTVGIRTVSAAMQNPVKSLRTE</sequence>
<evidence type="ECO:0000313" key="8">
    <source>
        <dbReference type="EMBL" id="KKM00475.1"/>
    </source>
</evidence>
<dbReference type="Pfam" id="PF02687">
    <property type="entry name" value="FtsX"/>
    <property type="match status" value="1"/>
</dbReference>
<evidence type="ECO:0000256" key="4">
    <source>
        <dbReference type="ARBA" id="ARBA00022989"/>
    </source>
</evidence>
<gene>
    <name evidence="8" type="ORF">LCGC14_1804090</name>
</gene>
<evidence type="ECO:0000256" key="5">
    <source>
        <dbReference type="ARBA" id="ARBA00023136"/>
    </source>
</evidence>
<comment type="caution">
    <text evidence="8">The sequence shown here is derived from an EMBL/GenBank/DDBJ whole genome shotgun (WGS) entry which is preliminary data.</text>
</comment>
<feature type="transmembrane region" description="Helical" evidence="6">
    <location>
        <begin position="67"/>
        <end position="87"/>
    </location>
</feature>
<accession>A0A0F9GNN0</accession>
<proteinExistence type="predicted"/>
<feature type="non-terminal residue" evidence="8">
    <location>
        <position position="1"/>
    </location>
</feature>
<reference evidence="8" key="1">
    <citation type="journal article" date="2015" name="Nature">
        <title>Complex archaea that bridge the gap between prokaryotes and eukaryotes.</title>
        <authorList>
            <person name="Spang A."/>
            <person name="Saw J.H."/>
            <person name="Jorgensen S.L."/>
            <person name="Zaremba-Niedzwiedzka K."/>
            <person name="Martijn J."/>
            <person name="Lind A.E."/>
            <person name="van Eijk R."/>
            <person name="Schleper C."/>
            <person name="Guy L."/>
            <person name="Ettema T.J."/>
        </authorList>
    </citation>
    <scope>NUCLEOTIDE SEQUENCE</scope>
</reference>
<evidence type="ECO:0000256" key="1">
    <source>
        <dbReference type="ARBA" id="ARBA00004651"/>
    </source>
</evidence>
<dbReference type="AlphaFoldDB" id="A0A0F9GNN0"/>
<keyword evidence="4 6" id="KW-1133">Transmembrane helix</keyword>
<feature type="domain" description="ABC3 transporter permease C-terminal" evidence="7">
    <location>
        <begin position="3"/>
        <end position="89"/>
    </location>
</feature>
<dbReference type="GO" id="GO:0005886">
    <property type="term" value="C:plasma membrane"/>
    <property type="evidence" value="ECO:0007669"/>
    <property type="project" value="UniProtKB-SubCell"/>
</dbReference>
<evidence type="ECO:0000259" key="7">
    <source>
        <dbReference type="Pfam" id="PF02687"/>
    </source>
</evidence>
<keyword evidence="3 6" id="KW-0812">Transmembrane</keyword>
<dbReference type="EMBL" id="LAZR01017426">
    <property type="protein sequence ID" value="KKM00475.1"/>
    <property type="molecule type" value="Genomic_DNA"/>
</dbReference>
<protein>
    <recommendedName>
        <fullName evidence="7">ABC3 transporter permease C-terminal domain-containing protein</fullName>
    </recommendedName>
</protein>
<keyword evidence="2" id="KW-1003">Cell membrane</keyword>
<comment type="subcellular location">
    <subcellularLocation>
        <location evidence="1">Cell membrane</location>
        <topology evidence="1">Multi-pass membrane protein</topology>
    </subcellularLocation>
</comment>
<name>A0A0F9GNN0_9ZZZZ</name>
<dbReference type="InterPro" id="IPR003838">
    <property type="entry name" value="ABC3_permease_C"/>
</dbReference>
<evidence type="ECO:0000256" key="2">
    <source>
        <dbReference type="ARBA" id="ARBA00022475"/>
    </source>
</evidence>
<organism evidence="8">
    <name type="scientific">marine sediment metagenome</name>
    <dbReference type="NCBI Taxonomy" id="412755"/>
    <lineage>
        <taxon>unclassified sequences</taxon>
        <taxon>metagenomes</taxon>
        <taxon>ecological metagenomes</taxon>
    </lineage>
</organism>
<feature type="transmembrane region" description="Helical" evidence="6">
    <location>
        <begin position="33"/>
        <end position="52"/>
    </location>
</feature>
<keyword evidence="5 6" id="KW-0472">Membrane</keyword>